<dbReference type="InterPro" id="IPR011527">
    <property type="entry name" value="ABC1_TM_dom"/>
</dbReference>
<dbReference type="AlphaFoldDB" id="A0A4U3FHV9"/>
<dbReference type="Proteomes" id="UP000306393">
    <property type="component" value="Unassembled WGS sequence"/>
</dbReference>
<evidence type="ECO:0000256" key="15">
    <source>
        <dbReference type="ARBA" id="ARBA00050301"/>
    </source>
</evidence>
<dbReference type="GO" id="GO:0045454">
    <property type="term" value="P:cell redox homeostasis"/>
    <property type="evidence" value="ECO:0007669"/>
    <property type="project" value="InterPro"/>
</dbReference>
<evidence type="ECO:0000256" key="7">
    <source>
        <dbReference type="ARBA" id="ARBA00022692"/>
    </source>
</evidence>
<name>A0A4U3FHV9_9GAMM</name>
<dbReference type="SUPFAM" id="SSF52540">
    <property type="entry name" value="P-loop containing nucleoside triphosphate hydrolases"/>
    <property type="match status" value="1"/>
</dbReference>
<organism evidence="24 25">
    <name type="scientific">Erwinia persicina</name>
    <dbReference type="NCBI Taxonomy" id="55211"/>
    <lineage>
        <taxon>Bacteria</taxon>
        <taxon>Pseudomonadati</taxon>
        <taxon>Pseudomonadota</taxon>
        <taxon>Gammaproteobacteria</taxon>
        <taxon>Enterobacterales</taxon>
        <taxon>Erwiniaceae</taxon>
        <taxon>Erwinia</taxon>
    </lineage>
</organism>
<keyword evidence="8" id="KW-0547">Nucleotide-binding</keyword>
<dbReference type="PROSITE" id="PS50893">
    <property type="entry name" value="ABC_TRANSPORTER_2"/>
    <property type="match status" value="1"/>
</dbReference>
<evidence type="ECO:0000256" key="4">
    <source>
        <dbReference type="ARBA" id="ARBA00022448"/>
    </source>
</evidence>
<comment type="subunit">
    <text evidence="18">Forms a heterodimer with CydD.</text>
</comment>
<comment type="catalytic activity">
    <reaction evidence="14">
        <text>ATP + H2O + xenobioticSide 1 = ADP + phosphate + xenobioticSide 2.</text>
        <dbReference type="EC" id="7.6.2.2"/>
    </reaction>
</comment>
<dbReference type="NCBIfam" id="NF008364">
    <property type="entry name" value="PRK11160.1"/>
    <property type="match status" value="1"/>
</dbReference>
<dbReference type="GO" id="GO:0005524">
    <property type="term" value="F:ATP binding"/>
    <property type="evidence" value="ECO:0007669"/>
    <property type="project" value="UniProtKB-KW"/>
</dbReference>
<dbReference type="Pfam" id="PF00664">
    <property type="entry name" value="ABC_membrane"/>
    <property type="match status" value="1"/>
</dbReference>
<dbReference type="GO" id="GO:0016887">
    <property type="term" value="F:ATP hydrolysis activity"/>
    <property type="evidence" value="ECO:0007669"/>
    <property type="project" value="InterPro"/>
</dbReference>
<dbReference type="NCBIfam" id="TIGR02868">
    <property type="entry name" value="CydC"/>
    <property type="match status" value="1"/>
</dbReference>
<dbReference type="CDD" id="cd18585">
    <property type="entry name" value="ABC_6TM_CydC"/>
    <property type="match status" value="1"/>
</dbReference>
<dbReference type="GO" id="GO:0008559">
    <property type="term" value="F:ABC-type xenobiotic transporter activity"/>
    <property type="evidence" value="ECO:0007669"/>
    <property type="project" value="UniProtKB-EC"/>
</dbReference>
<accession>A0A4U3FHV9</accession>
<feature type="transmembrane region" description="Helical" evidence="20">
    <location>
        <begin position="249"/>
        <end position="270"/>
    </location>
</feature>
<evidence type="ECO:0000256" key="3">
    <source>
        <dbReference type="ARBA" id="ARBA00012191"/>
    </source>
</evidence>
<keyword evidence="13 20" id="KW-0472">Membrane</keyword>
<dbReference type="GO" id="GO:0034775">
    <property type="term" value="P:glutathione transmembrane transport"/>
    <property type="evidence" value="ECO:0007669"/>
    <property type="project" value="InterPro"/>
</dbReference>
<comment type="catalytic activity">
    <reaction evidence="16">
        <text>L-cysteine(in) + ATP + H2O = L-cysteine(out) + ADP + phosphate + H(+)</text>
        <dbReference type="Rhea" id="RHEA:29783"/>
        <dbReference type="ChEBI" id="CHEBI:15377"/>
        <dbReference type="ChEBI" id="CHEBI:15378"/>
        <dbReference type="ChEBI" id="CHEBI:30616"/>
        <dbReference type="ChEBI" id="CHEBI:35235"/>
        <dbReference type="ChEBI" id="CHEBI:43474"/>
        <dbReference type="ChEBI" id="CHEBI:456216"/>
    </reaction>
    <physiologicalReaction direction="left-to-right" evidence="16">
        <dbReference type="Rhea" id="RHEA:29784"/>
    </physiologicalReaction>
</comment>
<reference evidence="23 26" key="2">
    <citation type="journal article" date="2020" name="FEMS Microbiol. Ecol.">
        <title>Temporal dynamics of bacterial communities during seed development and maturation.</title>
        <authorList>
            <person name="Chesneau G."/>
            <person name="Torres-Cortes G."/>
            <person name="Briand M."/>
            <person name="Darrasse A."/>
            <person name="Preveaux A."/>
            <person name="Marais C."/>
            <person name="Jacques M.A."/>
            <person name="Shade A."/>
            <person name="Barret M."/>
        </authorList>
    </citation>
    <scope>NUCLEOTIDE SEQUENCE [LARGE SCALE GENOMIC DNA]</scope>
    <source>
        <strain evidence="23 26">CFBP13732</strain>
    </source>
</reference>
<keyword evidence="12 20" id="KW-1133">Transmembrane helix</keyword>
<comment type="catalytic activity">
    <reaction evidence="15">
        <text>glutathione(in) + ATP + H2O = glutathione(out) + ADP + phosphate + H(+)</text>
        <dbReference type="Rhea" id="RHEA:29787"/>
        <dbReference type="ChEBI" id="CHEBI:15377"/>
        <dbReference type="ChEBI" id="CHEBI:15378"/>
        <dbReference type="ChEBI" id="CHEBI:30616"/>
        <dbReference type="ChEBI" id="CHEBI:43474"/>
        <dbReference type="ChEBI" id="CHEBI:57925"/>
        <dbReference type="ChEBI" id="CHEBI:456216"/>
    </reaction>
    <physiologicalReaction direction="left-to-right" evidence="15">
        <dbReference type="Rhea" id="RHEA:29788"/>
    </physiologicalReaction>
</comment>
<dbReference type="EMBL" id="QGAC01000004">
    <property type="protein sequence ID" value="TKJ93254.1"/>
    <property type="molecule type" value="Genomic_DNA"/>
</dbReference>
<evidence type="ECO:0000256" key="18">
    <source>
        <dbReference type="ARBA" id="ARBA00063833"/>
    </source>
</evidence>
<feature type="transmembrane region" description="Helical" evidence="20">
    <location>
        <begin position="15"/>
        <end position="35"/>
    </location>
</feature>
<keyword evidence="11" id="KW-0029">Amino-acid transport</keyword>
<gene>
    <name evidence="23" type="primary">cydC</name>
    <name evidence="24" type="ORF">EpCFBP13511_06175</name>
    <name evidence="23" type="ORF">IFT93_14285</name>
</gene>
<dbReference type="Gene3D" id="1.20.1560.10">
    <property type="entry name" value="ABC transporter type 1, transmembrane domain"/>
    <property type="match status" value="1"/>
</dbReference>
<evidence type="ECO:0000256" key="10">
    <source>
        <dbReference type="ARBA" id="ARBA00022967"/>
    </source>
</evidence>
<evidence type="ECO:0000256" key="2">
    <source>
        <dbReference type="ARBA" id="ARBA00006526"/>
    </source>
</evidence>
<comment type="caution">
    <text evidence="24">The sequence shown here is derived from an EMBL/GenBank/DDBJ whole genome shotgun (WGS) entry which is preliminary data.</text>
</comment>
<comment type="similarity">
    <text evidence="2">Belongs to the ABC transporter superfamily. Drug exporter-2 (TC 3.A.1.117) family.</text>
</comment>
<keyword evidence="6" id="KW-0997">Cell inner membrane</keyword>
<keyword evidence="7 20" id="KW-0812">Transmembrane</keyword>
<evidence type="ECO:0000256" key="14">
    <source>
        <dbReference type="ARBA" id="ARBA00034018"/>
    </source>
</evidence>
<keyword evidence="26" id="KW-1185">Reference proteome</keyword>
<dbReference type="GO" id="GO:0006865">
    <property type="term" value="P:amino acid transport"/>
    <property type="evidence" value="ECO:0007669"/>
    <property type="project" value="UniProtKB-KW"/>
</dbReference>
<dbReference type="Proteomes" id="UP000661012">
    <property type="component" value="Unassembled WGS sequence"/>
</dbReference>
<proteinExistence type="inferred from homology"/>
<feature type="domain" description="ABC transporter" evidence="21">
    <location>
        <begin position="340"/>
        <end position="574"/>
    </location>
</feature>
<keyword evidence="10" id="KW-1278">Translocase</keyword>
<dbReference type="SUPFAM" id="SSF90123">
    <property type="entry name" value="ABC transporter transmembrane region"/>
    <property type="match status" value="1"/>
</dbReference>
<dbReference type="RefSeq" id="WP_137268912.1">
    <property type="nucleotide sequence ID" value="NZ_CP082141.1"/>
</dbReference>
<dbReference type="GO" id="GO:0015421">
    <property type="term" value="F:ABC-type oligopeptide transporter activity"/>
    <property type="evidence" value="ECO:0007669"/>
    <property type="project" value="TreeGrafter"/>
</dbReference>
<feature type="domain" description="ABC transmembrane type-1" evidence="22">
    <location>
        <begin position="19"/>
        <end position="306"/>
    </location>
</feature>
<dbReference type="GO" id="GO:0005886">
    <property type="term" value="C:plasma membrane"/>
    <property type="evidence" value="ECO:0007669"/>
    <property type="project" value="UniProtKB-SubCell"/>
</dbReference>
<keyword evidence="4" id="KW-0813">Transport</keyword>
<evidence type="ECO:0000313" key="26">
    <source>
        <dbReference type="Proteomes" id="UP000661012"/>
    </source>
</evidence>
<dbReference type="InterPro" id="IPR017871">
    <property type="entry name" value="ABC_transporter-like_CS"/>
</dbReference>
<evidence type="ECO:0000256" key="17">
    <source>
        <dbReference type="ARBA" id="ARBA00061534"/>
    </source>
</evidence>
<evidence type="ECO:0000256" key="9">
    <source>
        <dbReference type="ARBA" id="ARBA00022840"/>
    </source>
</evidence>
<dbReference type="PANTHER" id="PTHR43394:SF1">
    <property type="entry name" value="ATP-BINDING CASSETTE SUB-FAMILY B MEMBER 10, MITOCHONDRIAL"/>
    <property type="match status" value="1"/>
</dbReference>
<sequence>MKTLLPFLKLYRRHIIRLLAGIVLAVLTLLASIGLLTLSGWFLAATSLAGVAGIYSFNYMLPAAGVRGAAISRTVARYLERLVSHDTTFRVLQHLRVFTFSKLLPLSPAGIARFREGELLNRLVADVDTLDHLYLRVISPLAGALAVIVVVTTGLSWLDGGLALTLGALMLLTLIVIPPVFYRAGLPVGADLTRLRGEYRSGLTRWLQGQAELSLYGAAHTFRSAMDKTEQAWLAAQQRQASLTGLSQGLVMLMGGIAVTLLLWLSASGIGGDPYPGAYIALFVFCALAAFEALGPVGTAFQHLGHVIASAQRVSQIIEQRPAVTFSRHGEMPSRAGAALSLKEVSFRYDGEGAFAIQGLTLDIRAGEHIALLGRTGCGKSTLLQLLTRAWDPQQGAILLNDQPLADWREADLRARTSVVTQRVHLFSASLRDNLILAAPGSSDETLCNALLQVGLEKLLDNDQGLNAWLGEGGRQLSGGELRRLGLARALLHGGDLMLLDEPTEGLDAETEQQILALLRDVARGKTLIMVTHRLRGLAHFDRICVMDSGQIIEQGNHQELVSKQGRYWTFLQRFAL</sequence>
<dbReference type="InterPro" id="IPR039421">
    <property type="entry name" value="Type_1_exporter"/>
</dbReference>
<keyword evidence="5" id="KW-1003">Cell membrane</keyword>
<comment type="similarity">
    <text evidence="17">Belongs to the ABC transporter superfamily. Cysteine exporter (TC 3.A.1.129.1) family.</text>
</comment>
<dbReference type="Pfam" id="PF00005">
    <property type="entry name" value="ABC_tran"/>
    <property type="match status" value="1"/>
</dbReference>
<evidence type="ECO:0000313" key="24">
    <source>
        <dbReference type="EMBL" id="TKJ93254.1"/>
    </source>
</evidence>
<dbReference type="EC" id="7.6.2.2" evidence="3"/>
<dbReference type="OrthoDB" id="9802264at2"/>
<dbReference type="InterPro" id="IPR003439">
    <property type="entry name" value="ABC_transporter-like_ATP-bd"/>
</dbReference>
<reference evidence="24 25" key="1">
    <citation type="journal article" date="2019" name="Sci. Rep.">
        <title>Differences in resource use lead to coexistence of seed-transmitted microbial populations.</title>
        <authorList>
            <person name="Torres-Cortes G."/>
            <person name="Garcia B.J."/>
            <person name="Compant S."/>
            <person name="Rezki S."/>
            <person name="Jones P."/>
            <person name="Preveaux A."/>
            <person name="Briand M."/>
            <person name="Roulet A."/>
            <person name="Bouchez O."/>
            <person name="Jacobson D."/>
            <person name="Barret M."/>
        </authorList>
    </citation>
    <scope>NUCLEOTIDE SEQUENCE [LARGE SCALE GENOMIC DNA]</scope>
    <source>
        <strain evidence="24 25">CFBP13511</strain>
    </source>
</reference>
<dbReference type="InterPro" id="IPR036640">
    <property type="entry name" value="ABC1_TM_sf"/>
</dbReference>
<evidence type="ECO:0000256" key="5">
    <source>
        <dbReference type="ARBA" id="ARBA00022475"/>
    </source>
</evidence>
<evidence type="ECO:0000256" key="19">
    <source>
        <dbReference type="ARBA" id="ARBA00071411"/>
    </source>
</evidence>
<feature type="transmembrane region" description="Helical" evidence="20">
    <location>
        <begin position="161"/>
        <end position="182"/>
    </location>
</feature>
<evidence type="ECO:0000256" key="1">
    <source>
        <dbReference type="ARBA" id="ARBA00004429"/>
    </source>
</evidence>
<evidence type="ECO:0000313" key="25">
    <source>
        <dbReference type="Proteomes" id="UP000306393"/>
    </source>
</evidence>
<evidence type="ECO:0000256" key="8">
    <source>
        <dbReference type="ARBA" id="ARBA00022741"/>
    </source>
</evidence>
<evidence type="ECO:0000313" key="23">
    <source>
        <dbReference type="EMBL" id="MBD8107568.1"/>
    </source>
</evidence>
<keyword evidence="9 24" id="KW-0067">ATP-binding</keyword>
<dbReference type="CDD" id="cd03247">
    <property type="entry name" value="ABCC_cytochrome_bd"/>
    <property type="match status" value="1"/>
</dbReference>
<dbReference type="PANTHER" id="PTHR43394">
    <property type="entry name" value="ATP-DEPENDENT PERMEASE MDL1, MITOCHONDRIAL"/>
    <property type="match status" value="1"/>
</dbReference>
<feature type="transmembrane region" description="Helical" evidence="20">
    <location>
        <begin position="276"/>
        <end position="294"/>
    </location>
</feature>
<evidence type="ECO:0000256" key="11">
    <source>
        <dbReference type="ARBA" id="ARBA00022970"/>
    </source>
</evidence>
<dbReference type="FunFam" id="3.40.50.300:FF:001297">
    <property type="entry name" value="Cysteine/glutathione ABC transporter ATP-binding protein/permease CydC"/>
    <property type="match status" value="1"/>
</dbReference>
<dbReference type="STRING" id="1219360.GCA_001571305_01436"/>
<dbReference type="EMBL" id="JACYNN010000009">
    <property type="protein sequence ID" value="MBD8107568.1"/>
    <property type="molecule type" value="Genomic_DNA"/>
</dbReference>
<protein>
    <recommendedName>
        <fullName evidence="19">Glutathione/L-cysteine transport system ATP-binding/permease protein CydC</fullName>
        <ecNumber evidence="3">7.6.2.2</ecNumber>
    </recommendedName>
</protein>
<dbReference type="Gene3D" id="3.40.50.300">
    <property type="entry name" value="P-loop containing nucleotide triphosphate hydrolases"/>
    <property type="match status" value="1"/>
</dbReference>
<dbReference type="InterPro" id="IPR014223">
    <property type="entry name" value="ABC_CydC/D"/>
</dbReference>
<evidence type="ECO:0000259" key="22">
    <source>
        <dbReference type="PROSITE" id="PS50929"/>
    </source>
</evidence>
<evidence type="ECO:0000256" key="20">
    <source>
        <dbReference type="SAM" id="Phobius"/>
    </source>
</evidence>
<feature type="transmembrane region" description="Helical" evidence="20">
    <location>
        <begin position="41"/>
        <end position="61"/>
    </location>
</feature>
<evidence type="ECO:0000259" key="21">
    <source>
        <dbReference type="PROSITE" id="PS50893"/>
    </source>
</evidence>
<dbReference type="InterPro" id="IPR003593">
    <property type="entry name" value="AAA+_ATPase"/>
</dbReference>
<evidence type="ECO:0000256" key="6">
    <source>
        <dbReference type="ARBA" id="ARBA00022519"/>
    </source>
</evidence>
<dbReference type="PROSITE" id="PS00211">
    <property type="entry name" value="ABC_TRANSPORTER_1"/>
    <property type="match status" value="1"/>
</dbReference>
<dbReference type="PROSITE" id="PS50929">
    <property type="entry name" value="ABC_TM1F"/>
    <property type="match status" value="1"/>
</dbReference>
<dbReference type="GeneID" id="67477404"/>
<evidence type="ECO:0000256" key="13">
    <source>
        <dbReference type="ARBA" id="ARBA00023136"/>
    </source>
</evidence>
<feature type="transmembrane region" description="Helical" evidence="20">
    <location>
        <begin position="133"/>
        <end position="155"/>
    </location>
</feature>
<evidence type="ECO:0000256" key="12">
    <source>
        <dbReference type="ARBA" id="ARBA00022989"/>
    </source>
</evidence>
<evidence type="ECO:0000256" key="16">
    <source>
        <dbReference type="ARBA" id="ARBA00051241"/>
    </source>
</evidence>
<dbReference type="FunFam" id="1.20.1560.10:FF:000060">
    <property type="entry name" value="Cysteine/glutathione ABC transporter ATP-binding protein/permease CydC"/>
    <property type="match status" value="1"/>
</dbReference>
<dbReference type="InterPro" id="IPR027417">
    <property type="entry name" value="P-loop_NTPase"/>
</dbReference>
<comment type="subcellular location">
    <subcellularLocation>
        <location evidence="1">Cell inner membrane</location>
        <topology evidence="1">Multi-pass membrane protein</topology>
    </subcellularLocation>
</comment>
<dbReference type="SMART" id="SM00382">
    <property type="entry name" value="AAA"/>
    <property type="match status" value="1"/>
</dbReference>